<dbReference type="SMART" id="SM00382">
    <property type="entry name" value="AAA"/>
    <property type="match status" value="1"/>
</dbReference>
<dbReference type="AlphaFoldDB" id="A0A5J4L1D5"/>
<dbReference type="InterPro" id="IPR003593">
    <property type="entry name" value="AAA+_ATPase"/>
</dbReference>
<name>A0A5J4L1D5_9ZZZZ</name>
<dbReference type="EMBL" id="BLAB01000001">
    <property type="protein sequence ID" value="GER92567.1"/>
    <property type="molecule type" value="Genomic_DNA"/>
</dbReference>
<comment type="similarity">
    <text evidence="1">Belongs to the ABC transporter superfamily.</text>
</comment>
<dbReference type="SUPFAM" id="SSF52540">
    <property type="entry name" value="P-loop containing nucleoside triphosphate hydrolases"/>
    <property type="match status" value="1"/>
</dbReference>
<dbReference type="Gene3D" id="3.40.50.300">
    <property type="entry name" value="P-loop containing nucleotide triphosphate hydrolases"/>
    <property type="match status" value="1"/>
</dbReference>
<sequence>MNAVEIKNLDVSINNKEILKDINLELAEGRFLGIVGPNGSGKTTLLRVIIGIIKPKSGSIKIFGDTPIIAIKKGIFGYLPQSQMIETTFPARAIDVVLMGIYSRLGVFSWHSKEEINLAKEMLSMMNMSGYENELFGNLSGGQQQRVSIARALINNPKILVLDEPSTGIDVVGQEDFYHLLKGLQKKLNLTIIMVSHDIGAVTSYVDEIACLNKTLHYHGSPLGALNDTVIKQLYGKHVDIMMHTELCDKCERLQSGQKN</sequence>
<gene>
    <name evidence="6" type="ORF">A45J_0283</name>
</gene>
<proteinExistence type="inferred from homology"/>
<dbReference type="FunFam" id="3.40.50.300:FF:000134">
    <property type="entry name" value="Iron-enterobactin ABC transporter ATP-binding protein"/>
    <property type="match status" value="1"/>
</dbReference>
<keyword evidence="3" id="KW-0547">Nucleotide-binding</keyword>
<evidence type="ECO:0000259" key="5">
    <source>
        <dbReference type="PROSITE" id="PS50893"/>
    </source>
</evidence>
<evidence type="ECO:0000256" key="1">
    <source>
        <dbReference type="ARBA" id="ARBA00005417"/>
    </source>
</evidence>
<evidence type="ECO:0000256" key="2">
    <source>
        <dbReference type="ARBA" id="ARBA00022448"/>
    </source>
</evidence>
<dbReference type="InterPro" id="IPR027417">
    <property type="entry name" value="P-loop_NTPase"/>
</dbReference>
<dbReference type="PROSITE" id="PS50893">
    <property type="entry name" value="ABC_TRANSPORTER_2"/>
    <property type="match status" value="1"/>
</dbReference>
<accession>A0A5J4L1D5</accession>
<dbReference type="Pfam" id="PF00005">
    <property type="entry name" value="ABC_tran"/>
    <property type="match status" value="1"/>
</dbReference>
<dbReference type="CDD" id="cd03235">
    <property type="entry name" value="ABC_Metallic_Cations"/>
    <property type="match status" value="1"/>
</dbReference>
<dbReference type="InterPro" id="IPR017871">
    <property type="entry name" value="ABC_transporter-like_CS"/>
</dbReference>
<dbReference type="InterPro" id="IPR003439">
    <property type="entry name" value="ABC_transporter-like_ATP-bd"/>
</dbReference>
<dbReference type="PANTHER" id="PTHR42734:SF17">
    <property type="entry name" value="METAL TRANSPORT SYSTEM ATP-BINDING PROTEIN TM_0124-RELATED"/>
    <property type="match status" value="1"/>
</dbReference>
<dbReference type="GO" id="GO:0005524">
    <property type="term" value="F:ATP binding"/>
    <property type="evidence" value="ECO:0007669"/>
    <property type="project" value="UniProtKB-KW"/>
</dbReference>
<dbReference type="PANTHER" id="PTHR42734">
    <property type="entry name" value="METAL TRANSPORT SYSTEM ATP-BINDING PROTEIN TM_0124-RELATED"/>
    <property type="match status" value="1"/>
</dbReference>
<evidence type="ECO:0000313" key="6">
    <source>
        <dbReference type="EMBL" id="GER92567.1"/>
    </source>
</evidence>
<evidence type="ECO:0000256" key="3">
    <source>
        <dbReference type="ARBA" id="ARBA00022741"/>
    </source>
</evidence>
<evidence type="ECO:0000256" key="4">
    <source>
        <dbReference type="ARBA" id="ARBA00022840"/>
    </source>
</evidence>
<protein>
    <submittedName>
        <fullName evidence="6">Zinc ABC transporter ATP-binding protein</fullName>
    </submittedName>
</protein>
<feature type="domain" description="ABC transporter" evidence="5">
    <location>
        <begin position="4"/>
        <end position="239"/>
    </location>
</feature>
<dbReference type="InterPro" id="IPR050153">
    <property type="entry name" value="Metal_Ion_Import_ABC"/>
</dbReference>
<reference evidence="6" key="1">
    <citation type="submission" date="2019-10" db="EMBL/GenBank/DDBJ databases">
        <title>Metagenomic sequencing of thiosulfate-disproportionating enrichment culture.</title>
        <authorList>
            <person name="Umezawa K."/>
            <person name="Kojima H."/>
            <person name="Fukui M."/>
        </authorList>
    </citation>
    <scope>NUCLEOTIDE SEQUENCE</scope>
    <source>
        <strain evidence="6">45J</strain>
    </source>
</reference>
<keyword evidence="4 6" id="KW-0067">ATP-binding</keyword>
<organism evidence="6">
    <name type="scientific">hot springs metagenome</name>
    <dbReference type="NCBI Taxonomy" id="433727"/>
    <lineage>
        <taxon>unclassified sequences</taxon>
        <taxon>metagenomes</taxon>
        <taxon>ecological metagenomes</taxon>
    </lineage>
</organism>
<keyword evidence="2" id="KW-0813">Transport</keyword>
<comment type="caution">
    <text evidence="6">The sequence shown here is derived from an EMBL/GenBank/DDBJ whole genome shotgun (WGS) entry which is preliminary data.</text>
</comment>
<dbReference type="PROSITE" id="PS00211">
    <property type="entry name" value="ABC_TRANSPORTER_1"/>
    <property type="match status" value="1"/>
</dbReference>
<dbReference type="GO" id="GO:0016887">
    <property type="term" value="F:ATP hydrolysis activity"/>
    <property type="evidence" value="ECO:0007669"/>
    <property type="project" value="InterPro"/>
</dbReference>